<keyword evidence="8 9" id="KW-0472">Membrane</keyword>
<dbReference type="InterPro" id="IPR003439">
    <property type="entry name" value="ABC_transporter-like_ATP-bd"/>
</dbReference>
<dbReference type="Gene3D" id="1.20.1560.10">
    <property type="entry name" value="ABC transporter type 1, transmembrane domain"/>
    <property type="match status" value="1"/>
</dbReference>
<feature type="transmembrane region" description="Helical" evidence="9">
    <location>
        <begin position="249"/>
        <end position="269"/>
    </location>
</feature>
<keyword evidence="13" id="KW-1185">Reference proteome</keyword>
<keyword evidence="5" id="KW-0547">Nucleotide-binding</keyword>
<dbReference type="EMBL" id="CP021780">
    <property type="protein sequence ID" value="ASA22126.1"/>
    <property type="molecule type" value="Genomic_DNA"/>
</dbReference>
<evidence type="ECO:0000313" key="12">
    <source>
        <dbReference type="EMBL" id="ASA22126.1"/>
    </source>
</evidence>
<gene>
    <name evidence="12" type="ORF">B9T62_15865</name>
</gene>
<reference evidence="12 13" key="1">
    <citation type="submission" date="2017-06" db="EMBL/GenBank/DDBJ databases">
        <title>Complete genome sequence of Paenibacillus donghaensis KCTC 13049T isolated from East Sea sediment, South Korea.</title>
        <authorList>
            <person name="Jung B.K."/>
            <person name="Hong S.-J."/>
            <person name="Shin J.-H."/>
        </authorList>
    </citation>
    <scope>NUCLEOTIDE SEQUENCE [LARGE SCALE GENOMIC DNA]</scope>
    <source>
        <strain evidence="12 13">KCTC 13049</strain>
    </source>
</reference>
<evidence type="ECO:0000256" key="4">
    <source>
        <dbReference type="ARBA" id="ARBA00022692"/>
    </source>
</evidence>
<evidence type="ECO:0000256" key="3">
    <source>
        <dbReference type="ARBA" id="ARBA00022475"/>
    </source>
</evidence>
<sequence length="581" mass="65135">MFSVLRNLGWFFRREKKRYMIGLVLLIVVGVLELLPPRLLGNAIDDIVRGSITGTSLVRYIGLIVLLLLIIYWLSYIWMHKLFGGSNLVERLLRSRFMNHLMVMTPSFFERNRTGDLMARATNDIRAVSATVGFGMLTLVDSTVYLSVVLLAMGFLVSWKLTLAAVLPLPMIAVAMIFYGRAIHDRYSLAQDAFGDMNDQVLESVSGVRVIRAYVQERLDEKRFSDITEDVYRKNMAVARVDAFFEPTIRLFVGMSYIIGLTYGIYLVFRNQITLGDLVSFNMYLGMIVWPMFAIGELINIMQRGNASLERIDETVNTRPDVQDAVSPVQIKDPADIEFKNVTFRYPTSTIDNLSGVSLSLSQGQTLGIVGRTGSGKSTLLKQLLHEYPTGSGDILFSGVPIEQIALDRLHSWMGYVPQEQILFSKTVRQNIQFGLDNADDDTILEAISAAAFRSDLVTLSDGLDTLVGERGVSLSGGQKQRVSLSRAFISNPDILILDDALSAVDARTEAQIIENIRQERAGKTTLISTHRLSAVEHADLIIVLDNGLITERGTHQELLNQGGWYREQYERQQVENKLTE</sequence>
<dbReference type="GO" id="GO:0005524">
    <property type="term" value="F:ATP binding"/>
    <property type="evidence" value="ECO:0007669"/>
    <property type="project" value="UniProtKB-KW"/>
</dbReference>
<dbReference type="InterPro" id="IPR036640">
    <property type="entry name" value="ABC1_TM_sf"/>
</dbReference>
<dbReference type="OrthoDB" id="9770415at2"/>
<dbReference type="FunFam" id="3.40.50.300:FF:000221">
    <property type="entry name" value="Multidrug ABC transporter ATP-binding protein"/>
    <property type="match status" value="1"/>
</dbReference>
<evidence type="ECO:0000256" key="7">
    <source>
        <dbReference type="ARBA" id="ARBA00022989"/>
    </source>
</evidence>
<dbReference type="GO" id="GO:0015421">
    <property type="term" value="F:ABC-type oligopeptide transporter activity"/>
    <property type="evidence" value="ECO:0007669"/>
    <property type="project" value="TreeGrafter"/>
</dbReference>
<protein>
    <submittedName>
        <fullName evidence="12">Multidrug ABC transporter permease/ATP-binding protein</fullName>
    </submittedName>
</protein>
<dbReference type="InterPro" id="IPR003593">
    <property type="entry name" value="AAA+_ATPase"/>
</dbReference>
<dbReference type="Gene3D" id="3.40.50.300">
    <property type="entry name" value="P-loop containing nucleotide triphosphate hydrolases"/>
    <property type="match status" value="1"/>
</dbReference>
<evidence type="ECO:0000313" key="13">
    <source>
        <dbReference type="Proteomes" id="UP000249890"/>
    </source>
</evidence>
<dbReference type="RefSeq" id="WP_087916130.1">
    <property type="nucleotide sequence ID" value="NZ_CP021780.1"/>
</dbReference>
<feature type="transmembrane region" description="Helical" evidence="9">
    <location>
        <begin position="127"/>
        <end position="155"/>
    </location>
</feature>
<feature type="domain" description="ABC transporter" evidence="10">
    <location>
        <begin position="337"/>
        <end position="572"/>
    </location>
</feature>
<dbReference type="GO" id="GO:0005886">
    <property type="term" value="C:plasma membrane"/>
    <property type="evidence" value="ECO:0007669"/>
    <property type="project" value="UniProtKB-SubCell"/>
</dbReference>
<dbReference type="KEGG" id="pdh:B9T62_15865"/>
<dbReference type="InterPro" id="IPR011527">
    <property type="entry name" value="ABC1_TM_dom"/>
</dbReference>
<dbReference type="GO" id="GO:0016887">
    <property type="term" value="F:ATP hydrolysis activity"/>
    <property type="evidence" value="ECO:0007669"/>
    <property type="project" value="InterPro"/>
</dbReference>
<dbReference type="CDD" id="cd18541">
    <property type="entry name" value="ABC_6TM_TmrB_like"/>
    <property type="match status" value="1"/>
</dbReference>
<dbReference type="SUPFAM" id="SSF90123">
    <property type="entry name" value="ABC transporter transmembrane region"/>
    <property type="match status" value="1"/>
</dbReference>
<dbReference type="PANTHER" id="PTHR43394:SF1">
    <property type="entry name" value="ATP-BINDING CASSETTE SUB-FAMILY B MEMBER 10, MITOCHONDRIAL"/>
    <property type="match status" value="1"/>
</dbReference>
<dbReference type="SMART" id="SM00382">
    <property type="entry name" value="AAA"/>
    <property type="match status" value="1"/>
</dbReference>
<dbReference type="FunFam" id="1.20.1560.10:FF:000011">
    <property type="entry name" value="Multidrug ABC transporter ATP-binding protein"/>
    <property type="match status" value="1"/>
</dbReference>
<dbReference type="Pfam" id="PF00664">
    <property type="entry name" value="ABC_membrane"/>
    <property type="match status" value="1"/>
</dbReference>
<evidence type="ECO:0000259" key="10">
    <source>
        <dbReference type="PROSITE" id="PS50893"/>
    </source>
</evidence>
<keyword evidence="6 12" id="KW-0067">ATP-binding</keyword>
<dbReference type="PROSITE" id="PS50893">
    <property type="entry name" value="ABC_TRANSPORTER_2"/>
    <property type="match status" value="1"/>
</dbReference>
<evidence type="ECO:0000256" key="1">
    <source>
        <dbReference type="ARBA" id="ARBA00004651"/>
    </source>
</evidence>
<evidence type="ECO:0000256" key="6">
    <source>
        <dbReference type="ARBA" id="ARBA00022840"/>
    </source>
</evidence>
<dbReference type="Proteomes" id="UP000249890">
    <property type="component" value="Chromosome"/>
</dbReference>
<feature type="domain" description="ABC transmembrane type-1" evidence="11">
    <location>
        <begin position="21"/>
        <end position="304"/>
    </location>
</feature>
<keyword evidence="4 9" id="KW-0812">Transmembrane</keyword>
<feature type="transmembrane region" description="Helical" evidence="9">
    <location>
        <begin position="161"/>
        <end position="179"/>
    </location>
</feature>
<dbReference type="InterPro" id="IPR017871">
    <property type="entry name" value="ABC_transporter-like_CS"/>
</dbReference>
<evidence type="ECO:0000256" key="5">
    <source>
        <dbReference type="ARBA" id="ARBA00022741"/>
    </source>
</evidence>
<dbReference type="InterPro" id="IPR027417">
    <property type="entry name" value="P-loop_NTPase"/>
</dbReference>
<organism evidence="12 13">
    <name type="scientific">Paenibacillus donghaensis</name>
    <dbReference type="NCBI Taxonomy" id="414771"/>
    <lineage>
        <taxon>Bacteria</taxon>
        <taxon>Bacillati</taxon>
        <taxon>Bacillota</taxon>
        <taxon>Bacilli</taxon>
        <taxon>Bacillales</taxon>
        <taxon>Paenibacillaceae</taxon>
        <taxon>Paenibacillus</taxon>
    </lineage>
</organism>
<dbReference type="PANTHER" id="PTHR43394">
    <property type="entry name" value="ATP-DEPENDENT PERMEASE MDL1, MITOCHONDRIAL"/>
    <property type="match status" value="1"/>
</dbReference>
<evidence type="ECO:0000259" key="11">
    <source>
        <dbReference type="PROSITE" id="PS50929"/>
    </source>
</evidence>
<name>A0A2Z2K719_9BACL</name>
<feature type="transmembrane region" description="Helical" evidence="9">
    <location>
        <begin position="57"/>
        <end position="78"/>
    </location>
</feature>
<dbReference type="PROSITE" id="PS50929">
    <property type="entry name" value="ABC_TM1F"/>
    <property type="match status" value="1"/>
</dbReference>
<proteinExistence type="predicted"/>
<keyword evidence="2" id="KW-0813">Transport</keyword>
<evidence type="ECO:0000256" key="9">
    <source>
        <dbReference type="SAM" id="Phobius"/>
    </source>
</evidence>
<dbReference type="Pfam" id="PF00005">
    <property type="entry name" value="ABC_tran"/>
    <property type="match status" value="1"/>
</dbReference>
<keyword evidence="7 9" id="KW-1133">Transmembrane helix</keyword>
<dbReference type="InterPro" id="IPR039421">
    <property type="entry name" value="Type_1_exporter"/>
</dbReference>
<accession>A0A2Z2K719</accession>
<dbReference type="SUPFAM" id="SSF52540">
    <property type="entry name" value="P-loop containing nucleoside triphosphate hydrolases"/>
    <property type="match status" value="1"/>
</dbReference>
<evidence type="ECO:0000256" key="2">
    <source>
        <dbReference type="ARBA" id="ARBA00022448"/>
    </source>
</evidence>
<comment type="subcellular location">
    <subcellularLocation>
        <location evidence="1">Cell membrane</location>
        <topology evidence="1">Multi-pass membrane protein</topology>
    </subcellularLocation>
</comment>
<feature type="transmembrane region" description="Helical" evidence="9">
    <location>
        <begin position="281"/>
        <end position="301"/>
    </location>
</feature>
<dbReference type="AlphaFoldDB" id="A0A2Z2K719"/>
<keyword evidence="3" id="KW-1003">Cell membrane</keyword>
<evidence type="ECO:0000256" key="8">
    <source>
        <dbReference type="ARBA" id="ARBA00023136"/>
    </source>
</evidence>
<dbReference type="PROSITE" id="PS00211">
    <property type="entry name" value="ABC_TRANSPORTER_1"/>
    <property type="match status" value="1"/>
</dbReference>